<dbReference type="EMBL" id="CP009518">
    <property type="protein sequence ID" value="AKB85090.1"/>
    <property type="molecule type" value="Genomic_DNA"/>
</dbReference>
<dbReference type="PATRIC" id="fig|1434104.5.peg.1126"/>
<keyword evidence="6" id="KW-1185">Reference proteome</keyword>
<sequence>MAIDKKHINIRNNKEYHCPVEATLDVIGGKWKPLILWQLKEVDVIRYNKLQQNLHGVSPRMLTKQLRELEEDGLVNRKMYPEIPPKVEYSLTEFGWTVAPILEALCDWGSEYLGRQCTLGQEE</sequence>
<keyword evidence="3" id="KW-0804">Transcription</keyword>
<dbReference type="KEGG" id="mmet:MCMEM_1037"/>
<reference evidence="5 6" key="1">
    <citation type="submission" date="2014-07" db="EMBL/GenBank/DDBJ databases">
        <title>Methanogenic archaea and the global carbon cycle.</title>
        <authorList>
            <person name="Henriksen J.R."/>
            <person name="Luke J."/>
            <person name="Reinhart S."/>
            <person name="Benedict M.N."/>
            <person name="Youngblut N.D."/>
            <person name="Metcalf M.E."/>
            <person name="Whitaker R.J."/>
            <person name="Metcalf W.W."/>
        </authorList>
    </citation>
    <scope>NUCLEOTIDE SEQUENCE [LARGE SCALE GENOMIC DNA]</scope>
    <source>
        <strain evidence="5 6">MM1</strain>
    </source>
</reference>
<keyword evidence="1" id="KW-0805">Transcription regulation</keyword>
<dbReference type="STRING" id="1434104.MCMEM_1037"/>
<evidence type="ECO:0000256" key="2">
    <source>
        <dbReference type="ARBA" id="ARBA00023125"/>
    </source>
</evidence>
<name>A0A0E3X0A4_METMT</name>
<dbReference type="Pfam" id="PF01638">
    <property type="entry name" value="HxlR"/>
    <property type="match status" value="1"/>
</dbReference>
<dbReference type="OrthoDB" id="10490at2157"/>
<dbReference type="PROSITE" id="PS51118">
    <property type="entry name" value="HTH_HXLR"/>
    <property type="match status" value="1"/>
</dbReference>
<evidence type="ECO:0000256" key="1">
    <source>
        <dbReference type="ARBA" id="ARBA00023015"/>
    </source>
</evidence>
<dbReference type="PANTHER" id="PTHR33204:SF29">
    <property type="entry name" value="TRANSCRIPTIONAL REGULATOR"/>
    <property type="match status" value="1"/>
</dbReference>
<dbReference type="GO" id="GO:0003677">
    <property type="term" value="F:DNA binding"/>
    <property type="evidence" value="ECO:0007669"/>
    <property type="project" value="UniProtKB-KW"/>
</dbReference>
<dbReference type="RefSeq" id="WP_048205227.1">
    <property type="nucleotide sequence ID" value="NZ_CP009518.1"/>
</dbReference>
<proteinExistence type="predicted"/>
<dbReference type="InterPro" id="IPR036388">
    <property type="entry name" value="WH-like_DNA-bd_sf"/>
</dbReference>
<evidence type="ECO:0000256" key="3">
    <source>
        <dbReference type="ARBA" id="ARBA00023163"/>
    </source>
</evidence>
<accession>A0A0E3X0A4</accession>
<dbReference type="PANTHER" id="PTHR33204">
    <property type="entry name" value="TRANSCRIPTIONAL REGULATOR, MARR FAMILY"/>
    <property type="match status" value="1"/>
</dbReference>
<dbReference type="InterPro" id="IPR002577">
    <property type="entry name" value="HTH_HxlR"/>
</dbReference>
<evidence type="ECO:0000313" key="5">
    <source>
        <dbReference type="EMBL" id="AKB85090.1"/>
    </source>
</evidence>
<gene>
    <name evidence="5" type="ORF">MCMEM_1037</name>
</gene>
<evidence type="ECO:0000259" key="4">
    <source>
        <dbReference type="PROSITE" id="PS51118"/>
    </source>
</evidence>
<dbReference type="AlphaFoldDB" id="A0A0E3X0A4"/>
<evidence type="ECO:0000313" key="6">
    <source>
        <dbReference type="Proteomes" id="UP000033048"/>
    </source>
</evidence>
<dbReference type="Gene3D" id="1.10.10.10">
    <property type="entry name" value="Winged helix-like DNA-binding domain superfamily/Winged helix DNA-binding domain"/>
    <property type="match status" value="1"/>
</dbReference>
<dbReference type="InterPro" id="IPR036390">
    <property type="entry name" value="WH_DNA-bd_sf"/>
</dbReference>
<protein>
    <submittedName>
        <fullName evidence="5">Transcriptional regulator, HxlR family</fullName>
    </submittedName>
</protein>
<keyword evidence="2" id="KW-0238">DNA-binding</keyword>
<dbReference type="HOGENOM" id="CLU_111585_5_1_2"/>
<organism evidence="5 6">
    <name type="scientific">Methanococcoides methylutens MM1</name>
    <dbReference type="NCBI Taxonomy" id="1434104"/>
    <lineage>
        <taxon>Archaea</taxon>
        <taxon>Methanobacteriati</taxon>
        <taxon>Methanobacteriota</taxon>
        <taxon>Stenosarchaea group</taxon>
        <taxon>Methanomicrobia</taxon>
        <taxon>Methanosarcinales</taxon>
        <taxon>Methanosarcinaceae</taxon>
        <taxon>Methanococcoides</taxon>
    </lineage>
</organism>
<feature type="domain" description="HTH hxlR-type" evidence="4">
    <location>
        <begin position="18"/>
        <end position="117"/>
    </location>
</feature>
<dbReference type="Proteomes" id="UP000033048">
    <property type="component" value="Chromosome"/>
</dbReference>
<dbReference type="SUPFAM" id="SSF46785">
    <property type="entry name" value="Winged helix' DNA-binding domain"/>
    <property type="match status" value="1"/>
</dbReference>
<dbReference type="GeneID" id="24893568"/>